<dbReference type="Proteomes" id="UP001596303">
    <property type="component" value="Unassembled WGS sequence"/>
</dbReference>
<dbReference type="InterPro" id="IPR013691">
    <property type="entry name" value="MeTrfase_14"/>
</dbReference>
<comment type="caution">
    <text evidence="3">The sequence shown here is derived from an EMBL/GenBank/DDBJ whole genome shotgun (WGS) entry which is preliminary data.</text>
</comment>
<dbReference type="Gene3D" id="3.40.50.150">
    <property type="entry name" value="Vaccinia Virus protein VP39"/>
    <property type="match status" value="1"/>
</dbReference>
<gene>
    <name evidence="3" type="ORF">ACFQDM_04590</name>
</gene>
<feature type="domain" description="C-methyltransferase" evidence="2">
    <location>
        <begin position="255"/>
        <end position="414"/>
    </location>
</feature>
<dbReference type="RefSeq" id="WP_377376074.1">
    <property type="nucleotide sequence ID" value="NZ_JBHSSW010000004.1"/>
</dbReference>
<protein>
    <submittedName>
        <fullName evidence="3">Class I SAM-dependent methyltransferase</fullName>
        <ecNumber evidence="3">2.1.1.-</ecNumber>
    </submittedName>
</protein>
<keyword evidence="4" id="KW-1185">Reference proteome</keyword>
<dbReference type="SUPFAM" id="SSF53335">
    <property type="entry name" value="S-adenosyl-L-methionine-dependent methyltransferases"/>
    <property type="match status" value="1"/>
</dbReference>
<dbReference type="GO" id="GO:0008168">
    <property type="term" value="F:methyltransferase activity"/>
    <property type="evidence" value="ECO:0007669"/>
    <property type="project" value="UniProtKB-KW"/>
</dbReference>
<reference evidence="4" key="1">
    <citation type="journal article" date="2019" name="Int. J. Syst. Evol. Microbiol.">
        <title>The Global Catalogue of Microorganisms (GCM) 10K type strain sequencing project: providing services to taxonomists for standard genome sequencing and annotation.</title>
        <authorList>
            <consortium name="The Broad Institute Genomics Platform"/>
            <consortium name="The Broad Institute Genome Sequencing Center for Infectious Disease"/>
            <person name="Wu L."/>
            <person name="Ma J."/>
        </authorList>
    </citation>
    <scope>NUCLEOTIDE SEQUENCE [LARGE SCALE GENOMIC DNA]</scope>
    <source>
        <strain evidence="4">CGMCC-1.15741</strain>
    </source>
</reference>
<evidence type="ECO:0000313" key="4">
    <source>
        <dbReference type="Proteomes" id="UP001596303"/>
    </source>
</evidence>
<dbReference type="Gene3D" id="6.10.250.3100">
    <property type="match status" value="1"/>
</dbReference>
<sequence>MTLDKTHVGSFPRRKTCRFTGAPLESLMDLGSQALTGVFPKSAEDPVSVTPLELAWCPSSGLVQLAHDYPGELMYGETYGYRSGLNASMVRHLDAKIQKLETAVRPLEAGDVVLDIGANDATSLKAYRTAGIKRIGIDPSAAKFKRFYPDDIALEVDFFSKRAFEYHSSKKARIVTSIAMFYDLPDPVSFVRDVAAVLADDGIWHFEQSYLPLMMSQLAYDTVCQEHLEYYSLSVVKDILAAADMKIIDVEMNLVNGGSFAVTATHARNTCLTENRAAVEKVLQEEEDAGLLTSAPYQAFAERSAAHARKLKEILTHLKASGKRIMGLGASTKGNVILQYAGIGADLLDAVSDVNPDKWGCVTPGTHIPIVPEAVARAAKPDYFLVLPWHFRDGIVEREAEFLARGGKLLFPLPNIEFVAAGDAATDVPLIRKVSL</sequence>
<dbReference type="Pfam" id="PF08421">
    <property type="entry name" value="Methyltransf_13"/>
    <property type="match status" value="1"/>
</dbReference>
<dbReference type="EC" id="2.1.1.-" evidence="3"/>
<dbReference type="InterPro" id="IPR038576">
    <property type="entry name" value="Methyltransf_Zn-bd_dom_put_sf"/>
</dbReference>
<dbReference type="GO" id="GO:0032259">
    <property type="term" value="P:methylation"/>
    <property type="evidence" value="ECO:0007669"/>
    <property type="project" value="UniProtKB-KW"/>
</dbReference>
<dbReference type="InterPro" id="IPR029063">
    <property type="entry name" value="SAM-dependent_MTases_sf"/>
</dbReference>
<proteinExistence type="predicted"/>
<evidence type="ECO:0000259" key="2">
    <source>
        <dbReference type="Pfam" id="PF08484"/>
    </source>
</evidence>
<dbReference type="Gene3D" id="3.40.50.720">
    <property type="entry name" value="NAD(P)-binding Rossmann-like Domain"/>
    <property type="match status" value="1"/>
</dbReference>
<evidence type="ECO:0000313" key="3">
    <source>
        <dbReference type="EMBL" id="MFC6197341.1"/>
    </source>
</evidence>
<accession>A0ABW1S6N7</accession>
<feature type="domain" description="Methyltransferase putative zinc binding" evidence="1">
    <location>
        <begin position="17"/>
        <end position="75"/>
    </location>
</feature>
<dbReference type="Gene3D" id="6.20.50.110">
    <property type="entry name" value="Methyltransferase, zinc-binding domain"/>
    <property type="match status" value="1"/>
</dbReference>
<keyword evidence="3" id="KW-0808">Transferase</keyword>
<dbReference type="EMBL" id="JBHSSW010000004">
    <property type="protein sequence ID" value="MFC6197341.1"/>
    <property type="molecule type" value="Genomic_DNA"/>
</dbReference>
<dbReference type="Pfam" id="PF13489">
    <property type="entry name" value="Methyltransf_23"/>
    <property type="match status" value="1"/>
</dbReference>
<keyword evidence="3" id="KW-0489">Methyltransferase</keyword>
<dbReference type="InterPro" id="IPR013630">
    <property type="entry name" value="Methyltransf_Zn-bd_dom_put"/>
</dbReference>
<dbReference type="Pfam" id="PF08484">
    <property type="entry name" value="Methyltransf_14"/>
    <property type="match status" value="1"/>
</dbReference>
<evidence type="ECO:0000259" key="1">
    <source>
        <dbReference type="Pfam" id="PF08421"/>
    </source>
</evidence>
<name>A0ABW1S6N7_9PROT</name>
<organism evidence="3 4">
    <name type="scientific">Ponticaulis profundi</name>
    <dbReference type="NCBI Taxonomy" id="2665222"/>
    <lineage>
        <taxon>Bacteria</taxon>
        <taxon>Pseudomonadati</taxon>
        <taxon>Pseudomonadota</taxon>
        <taxon>Alphaproteobacteria</taxon>
        <taxon>Hyphomonadales</taxon>
        <taxon>Hyphomonadaceae</taxon>
        <taxon>Ponticaulis</taxon>
    </lineage>
</organism>